<dbReference type="AlphaFoldDB" id="A0A0P8A5L5"/>
<dbReference type="GO" id="GO:0016831">
    <property type="term" value="F:carboxy-lyase activity"/>
    <property type="evidence" value="ECO:0007669"/>
    <property type="project" value="UniProtKB-KW"/>
</dbReference>
<dbReference type="Proteomes" id="UP000182800">
    <property type="component" value="Unassembled WGS sequence"/>
</dbReference>
<proteinExistence type="predicted"/>
<evidence type="ECO:0000313" key="3">
    <source>
        <dbReference type="EMBL" id="KPQ10524.1"/>
    </source>
</evidence>
<dbReference type="EMBL" id="FMBM01000001">
    <property type="protein sequence ID" value="SCC79970.1"/>
    <property type="molecule type" value="Genomic_DNA"/>
</dbReference>
<comment type="caution">
    <text evidence="3">The sequence shown here is derived from an EMBL/GenBank/DDBJ whole genome shotgun (WGS) entry which is preliminary data.</text>
</comment>
<dbReference type="OrthoDB" id="9798007at2"/>
<dbReference type="PANTHER" id="PTHR42818">
    <property type="entry name" value="SULFOPYRUVATE DECARBOXYLASE SUBUNIT ALPHA"/>
    <property type="match status" value="1"/>
</dbReference>
<sequence length="173" mass="18436">MSESLGEDWREAIYEELVAARVSQVAYVPDAGHSHVITRCHEDPAITPIGLTTEEEGIGVIAGADLAGARGVLLMQSSGVGNCLNTFSLVRNCGFPIVTIVTMRGEWGEFNPWQVPMGQATPATLEAGGLVVQRVDDPADVRAVVRYALHMAFEGGTAMAVLLSQRLIGAKIF</sequence>
<keyword evidence="3" id="KW-0670">Pyruvate</keyword>
<protein>
    <submittedName>
        <fullName evidence="3">Sulfopyruvate decarboxylase alpha subunit ComD</fullName>
    </submittedName>
    <submittedName>
        <fullName evidence="4">Sulfopyruvate decarboxylase, alpha subunit</fullName>
    </submittedName>
</protein>
<keyword evidence="1" id="KW-0210">Decarboxylase</keyword>
<evidence type="ECO:0000256" key="1">
    <source>
        <dbReference type="ARBA" id="ARBA00022793"/>
    </source>
</evidence>
<evidence type="ECO:0000313" key="4">
    <source>
        <dbReference type="EMBL" id="SCC79970.1"/>
    </source>
</evidence>
<dbReference type="STRING" id="1653334.GA0071312_1271"/>
<evidence type="ECO:0000313" key="6">
    <source>
        <dbReference type="Proteomes" id="UP000182800"/>
    </source>
</evidence>
<dbReference type="CDD" id="cd07035">
    <property type="entry name" value="TPP_PYR_POX_like"/>
    <property type="match status" value="1"/>
</dbReference>
<dbReference type="SUPFAM" id="SSF52518">
    <property type="entry name" value="Thiamin diphosphate-binding fold (THDP-binding)"/>
    <property type="match status" value="1"/>
</dbReference>
<dbReference type="PATRIC" id="fig|1653334.4.peg.3472"/>
<gene>
    <name evidence="3" type="primary">comD</name>
    <name evidence="4" type="ORF">GA0071312_1271</name>
    <name evidence="3" type="ORF">HLUCCO17_10695</name>
</gene>
<keyword evidence="6" id="KW-1185">Reference proteome</keyword>
<accession>A0A0P8A5L5</accession>
<dbReference type="PANTHER" id="PTHR42818:SF1">
    <property type="entry name" value="SULFOPYRUVATE DECARBOXYLASE"/>
    <property type="match status" value="1"/>
</dbReference>
<dbReference type="EMBL" id="LJSX01000015">
    <property type="protein sequence ID" value="KPQ10524.1"/>
    <property type="molecule type" value="Genomic_DNA"/>
</dbReference>
<dbReference type="InterPro" id="IPR029061">
    <property type="entry name" value="THDP-binding"/>
</dbReference>
<evidence type="ECO:0000313" key="5">
    <source>
        <dbReference type="Proteomes" id="UP000050497"/>
    </source>
</evidence>
<dbReference type="Gene3D" id="3.40.50.970">
    <property type="match status" value="1"/>
</dbReference>
<dbReference type="RefSeq" id="WP_074444029.1">
    <property type="nucleotide sequence ID" value="NZ_FMBM01000001.1"/>
</dbReference>
<reference evidence="4 6" key="2">
    <citation type="submission" date="2016-08" db="EMBL/GenBank/DDBJ databases">
        <authorList>
            <person name="Varghese N."/>
            <person name="Submissions Spin"/>
        </authorList>
    </citation>
    <scope>NUCLEOTIDE SEQUENCE [LARGE SCALE GENOMIC DNA]</scope>
    <source>
        <strain evidence="4 6">HL-109</strain>
    </source>
</reference>
<keyword evidence="2" id="KW-0456">Lyase</keyword>
<dbReference type="InterPro" id="IPR051818">
    <property type="entry name" value="TPP_dependent_decarboxylase"/>
</dbReference>
<dbReference type="Proteomes" id="UP000050497">
    <property type="component" value="Unassembled WGS sequence"/>
</dbReference>
<reference evidence="3 5" key="1">
    <citation type="submission" date="2015-09" db="EMBL/GenBank/DDBJ databases">
        <title>Identification and resolution of microdiversity through metagenomic sequencing of parallel consortia.</title>
        <authorList>
            <person name="Nelson W.C."/>
            <person name="Romine M.F."/>
            <person name="Lindemann S.R."/>
        </authorList>
    </citation>
    <scope>NUCLEOTIDE SEQUENCE [LARGE SCALE GENOMIC DNA]</scope>
    <source>
        <strain evidence="3">HL-109</strain>
    </source>
</reference>
<name>A0A0P8A5L5_9HYPH</name>
<evidence type="ECO:0000256" key="2">
    <source>
        <dbReference type="ARBA" id="ARBA00023239"/>
    </source>
</evidence>
<organism evidence="3 5">
    <name type="scientific">Saliniramus fredricksonii</name>
    <dbReference type="NCBI Taxonomy" id="1653334"/>
    <lineage>
        <taxon>Bacteria</taxon>
        <taxon>Pseudomonadati</taxon>
        <taxon>Pseudomonadota</taxon>
        <taxon>Alphaproteobacteria</taxon>
        <taxon>Hyphomicrobiales</taxon>
        <taxon>Salinarimonadaceae</taxon>
        <taxon>Saliniramus</taxon>
    </lineage>
</organism>